<dbReference type="PANTHER" id="PTHR38460:SF1">
    <property type="entry name" value="TAUTOMERASE YOLI-RELATED"/>
    <property type="match status" value="1"/>
</dbReference>
<dbReference type="STRING" id="1329250.WOSG25_080380"/>
<organism evidence="1 2">
    <name type="scientific">Weissella oryzae (strain DSM 25784 / JCM 18191 / LMG 30913 / SG25)</name>
    <dbReference type="NCBI Taxonomy" id="1329250"/>
    <lineage>
        <taxon>Bacteria</taxon>
        <taxon>Bacillati</taxon>
        <taxon>Bacillota</taxon>
        <taxon>Bacilli</taxon>
        <taxon>Lactobacillales</taxon>
        <taxon>Lactobacillaceae</taxon>
        <taxon>Weissella</taxon>
    </lineage>
</organism>
<dbReference type="InterPro" id="IPR014347">
    <property type="entry name" value="Tautomerase/MIF_sf"/>
</dbReference>
<accession>A0A069D1H6</accession>
<dbReference type="eggNOG" id="COG1942">
    <property type="taxonomic scope" value="Bacteria"/>
</dbReference>
<dbReference type="EMBL" id="DF820491">
    <property type="protein sequence ID" value="GAK31206.1"/>
    <property type="molecule type" value="Genomic_DNA"/>
</dbReference>
<proteinExistence type="predicted"/>
<dbReference type="AlphaFoldDB" id="A0A069D1H6"/>
<reference evidence="2" key="1">
    <citation type="journal article" date="2014" name="Genome Announc.">
        <title>Draft genome sequence of Weissella oryzae SG25T, isolated from fermented rice grains.</title>
        <authorList>
            <person name="Tanizawa Y."/>
            <person name="Fujisawa T."/>
            <person name="Mochizuki T."/>
            <person name="Kaminuma E."/>
            <person name="Suzuki Y."/>
            <person name="Nakamura Y."/>
            <person name="Tohno M."/>
        </authorList>
    </citation>
    <scope>NUCLEOTIDE SEQUENCE [LARGE SCALE GENOMIC DNA]</scope>
    <source>
        <strain evidence="2">DSM 25784 / JCM 18191 / LMG 30913 / SG25</strain>
    </source>
</reference>
<dbReference type="RefSeq" id="WP_027699216.1">
    <property type="nucleotide sequence ID" value="NZ_DF820491.1"/>
</dbReference>
<dbReference type="SUPFAM" id="SSF55331">
    <property type="entry name" value="Tautomerase/MIF"/>
    <property type="match status" value="1"/>
</dbReference>
<dbReference type="Pfam" id="PF14552">
    <property type="entry name" value="Tautomerase_2"/>
    <property type="match status" value="1"/>
</dbReference>
<dbReference type="Gene3D" id="3.30.429.10">
    <property type="entry name" value="Macrophage Migration Inhibitory Factor"/>
    <property type="match status" value="1"/>
</dbReference>
<dbReference type="OrthoDB" id="9804765at2"/>
<sequence length="129" mass="14633">MPLMRIDLIKGHDEAYLKRLLDIAYEVQLSEFSTPVGDRYQILTQHEPFEMQILDTGLNIPRTKDVVVFNLVTRTRTTKAKMAFYRKLTAQLQADLGIAPSDVVVSLVSNNDDDWSFGDGEAQFLNGKL</sequence>
<name>A0A069D1H6_WEIOS</name>
<keyword evidence="2" id="KW-1185">Reference proteome</keyword>
<evidence type="ECO:0000313" key="1">
    <source>
        <dbReference type="EMBL" id="GAK31206.1"/>
    </source>
</evidence>
<protein>
    <submittedName>
        <fullName evidence="1">Tautomerase</fullName>
    </submittedName>
</protein>
<dbReference type="Proteomes" id="UP000030643">
    <property type="component" value="Unassembled WGS sequence"/>
</dbReference>
<gene>
    <name evidence="1" type="ORF">WOSG25_080380</name>
</gene>
<dbReference type="InterPro" id="IPR037479">
    <property type="entry name" value="Tauto_MSAD"/>
</dbReference>
<dbReference type="PANTHER" id="PTHR38460">
    <property type="entry name" value="TAUTOMERASE YOLI-RELATED"/>
    <property type="match status" value="1"/>
</dbReference>
<evidence type="ECO:0000313" key="2">
    <source>
        <dbReference type="Proteomes" id="UP000030643"/>
    </source>
</evidence>